<evidence type="ECO:0000313" key="2">
    <source>
        <dbReference type="EMBL" id="CAB4022453.1"/>
    </source>
</evidence>
<protein>
    <submittedName>
        <fullName evidence="2">Uncharacterized protein</fullName>
    </submittedName>
</protein>
<dbReference type="EMBL" id="CACRXK020011984">
    <property type="protein sequence ID" value="CAB4022453.1"/>
    <property type="molecule type" value="Genomic_DNA"/>
</dbReference>
<reference evidence="2" key="1">
    <citation type="submission" date="2020-04" db="EMBL/GenBank/DDBJ databases">
        <authorList>
            <person name="Alioto T."/>
            <person name="Alioto T."/>
            <person name="Gomez Garrido J."/>
        </authorList>
    </citation>
    <scope>NUCLEOTIDE SEQUENCE</scope>
    <source>
        <strain evidence="2">A484AB</strain>
    </source>
</reference>
<evidence type="ECO:0000313" key="3">
    <source>
        <dbReference type="Proteomes" id="UP001152795"/>
    </source>
</evidence>
<accession>A0A6S7IXL1</accession>
<feature type="region of interest" description="Disordered" evidence="1">
    <location>
        <begin position="84"/>
        <end position="105"/>
    </location>
</feature>
<dbReference type="OrthoDB" id="5977152at2759"/>
<feature type="compositionally biased region" description="Basic and acidic residues" evidence="1">
    <location>
        <begin position="86"/>
        <end position="101"/>
    </location>
</feature>
<dbReference type="AlphaFoldDB" id="A0A6S7IXL1"/>
<dbReference type="PANTHER" id="PTHR47331:SF5">
    <property type="entry name" value="RIBONUCLEASE H"/>
    <property type="match status" value="1"/>
</dbReference>
<gene>
    <name evidence="2" type="ORF">PACLA_8A067321</name>
</gene>
<proteinExistence type="predicted"/>
<sequence>MEGDPEDEGQSKRVKPVSNSCSLCKEIHDLNSCEQFRKMEIKDRKKFARDKGLCYGCLIPGHTSKQCKKRKKCETCGKLHPTSLHGDFRENPGNDKDRPDDNANSPTVNCTKACFMNDGTQVRMSSMIIPVWINHSDNPETKILVYALLDDQSDTTFVTEETLNSLNVSGPETQLSLSTMHADNEVIASNKIKGLAVSDYDHNVSIPLPTTFSCTTIPARRRQIPCPEMVNQWPHLVPIANSLTPYQHNVEVGLLIGSNCPRAIMPRKIIPGNDNEPYAQKTDLGWGIVGNVSRSNLERDKDHEEMHTTHACRVISCCTNDTNPLHRKTCFFSVKTTTKEILNPVQVRQILESDFSEGKTNEQPISQDDRKFIRKVEQGIRQRQDGHYEMPLPFREEEPSMPNNKSLALHRLAKLKTRLENNEQYLSEAVSLIKKTKDLCARGGLRLHNAQELISNPRWLSGPAFLWNPEINTSTTESPPLSEDDPEVKKVKSLATQGTTENVSTILQRLEYFSDWHRAKRAIAVCLKLRKRLRSCTTDREQVKSETRTNSYQPVNVEQLRQAEVEIMKAIQTEMFPVEMELLRRLKSNPTKREDVKDRKASLKRNSALYRLDPFIDKERLVRVGGRIKRADVPFHVKHPVILPRKGHITSLIIQHYHQRVKHQGRGITLNEIREDGIWIIGATSAVAHHIAKCVTCRKLRGTVSEQKMAELPYDRLQPAPPFTFCAVDYFGPWHIKE</sequence>
<keyword evidence="3" id="KW-1185">Reference proteome</keyword>
<dbReference type="Proteomes" id="UP001152795">
    <property type="component" value="Unassembled WGS sequence"/>
</dbReference>
<feature type="non-terminal residue" evidence="2">
    <location>
        <position position="738"/>
    </location>
</feature>
<organism evidence="2 3">
    <name type="scientific">Paramuricea clavata</name>
    <name type="common">Red gorgonian</name>
    <name type="synonym">Violescent sea-whip</name>
    <dbReference type="NCBI Taxonomy" id="317549"/>
    <lineage>
        <taxon>Eukaryota</taxon>
        <taxon>Metazoa</taxon>
        <taxon>Cnidaria</taxon>
        <taxon>Anthozoa</taxon>
        <taxon>Octocorallia</taxon>
        <taxon>Malacalcyonacea</taxon>
        <taxon>Plexauridae</taxon>
        <taxon>Paramuricea</taxon>
    </lineage>
</organism>
<name>A0A6S7IXL1_PARCT</name>
<evidence type="ECO:0000256" key="1">
    <source>
        <dbReference type="SAM" id="MobiDB-lite"/>
    </source>
</evidence>
<comment type="caution">
    <text evidence="2">The sequence shown here is derived from an EMBL/GenBank/DDBJ whole genome shotgun (WGS) entry which is preliminary data.</text>
</comment>
<dbReference type="PANTHER" id="PTHR47331">
    <property type="entry name" value="PHD-TYPE DOMAIN-CONTAINING PROTEIN"/>
    <property type="match status" value="1"/>
</dbReference>